<dbReference type="Proteomes" id="UP000276133">
    <property type="component" value="Unassembled WGS sequence"/>
</dbReference>
<sequence length="81" mass="8977">MHGLSSVILDASKNTSNLLIQLVHLVALLLPPSISTSNGADVILFINKSFIFKIARQFFFYGVTTNRLIIVNTQSDNRVTE</sequence>
<comment type="caution">
    <text evidence="1">The sequence shown here is derived from an EMBL/GenBank/DDBJ whole genome shotgun (WGS) entry which is preliminary data.</text>
</comment>
<evidence type="ECO:0000313" key="2">
    <source>
        <dbReference type="Proteomes" id="UP000276133"/>
    </source>
</evidence>
<gene>
    <name evidence="1" type="ORF">BpHYR1_032659</name>
</gene>
<proteinExistence type="predicted"/>
<reference evidence="1 2" key="1">
    <citation type="journal article" date="2018" name="Sci. Rep.">
        <title>Genomic signatures of local adaptation to the degree of environmental predictability in rotifers.</title>
        <authorList>
            <person name="Franch-Gras L."/>
            <person name="Hahn C."/>
            <person name="Garcia-Roger E.M."/>
            <person name="Carmona M.J."/>
            <person name="Serra M."/>
            <person name="Gomez A."/>
        </authorList>
    </citation>
    <scope>NUCLEOTIDE SEQUENCE [LARGE SCALE GENOMIC DNA]</scope>
    <source>
        <strain evidence="1">HYR1</strain>
    </source>
</reference>
<accession>A0A3M7R041</accession>
<protein>
    <submittedName>
        <fullName evidence="1">Uncharacterized protein</fullName>
    </submittedName>
</protein>
<dbReference type="EMBL" id="REGN01004609">
    <property type="protein sequence ID" value="RNA16849.1"/>
    <property type="molecule type" value="Genomic_DNA"/>
</dbReference>
<keyword evidence="2" id="KW-1185">Reference proteome</keyword>
<organism evidence="1 2">
    <name type="scientific">Brachionus plicatilis</name>
    <name type="common">Marine rotifer</name>
    <name type="synonym">Brachionus muelleri</name>
    <dbReference type="NCBI Taxonomy" id="10195"/>
    <lineage>
        <taxon>Eukaryota</taxon>
        <taxon>Metazoa</taxon>
        <taxon>Spiralia</taxon>
        <taxon>Gnathifera</taxon>
        <taxon>Rotifera</taxon>
        <taxon>Eurotatoria</taxon>
        <taxon>Monogononta</taxon>
        <taxon>Pseudotrocha</taxon>
        <taxon>Ploima</taxon>
        <taxon>Brachionidae</taxon>
        <taxon>Brachionus</taxon>
    </lineage>
</organism>
<evidence type="ECO:0000313" key="1">
    <source>
        <dbReference type="EMBL" id="RNA16849.1"/>
    </source>
</evidence>
<name>A0A3M7R041_BRAPC</name>
<dbReference type="AlphaFoldDB" id="A0A3M7R041"/>